<accession>A0A072UAD1</accession>
<evidence type="ECO:0000313" key="3">
    <source>
        <dbReference type="Proteomes" id="UP000002051"/>
    </source>
</evidence>
<dbReference type="Proteomes" id="UP000002051">
    <property type="component" value="Chromosome 6"/>
</dbReference>
<dbReference type="AlphaFoldDB" id="A0A072UAD1"/>
<proteinExistence type="predicted"/>
<reference evidence="1 3" key="1">
    <citation type="journal article" date="2011" name="Nature">
        <title>The Medicago genome provides insight into the evolution of rhizobial symbioses.</title>
        <authorList>
            <person name="Young N.D."/>
            <person name="Debelle F."/>
            <person name="Oldroyd G.E."/>
            <person name="Geurts R."/>
            <person name="Cannon S.B."/>
            <person name="Udvardi M.K."/>
            <person name="Benedito V.A."/>
            <person name="Mayer K.F."/>
            <person name="Gouzy J."/>
            <person name="Schoof H."/>
            <person name="Van de Peer Y."/>
            <person name="Proost S."/>
            <person name="Cook D.R."/>
            <person name="Meyers B.C."/>
            <person name="Spannagl M."/>
            <person name="Cheung F."/>
            <person name="De Mita S."/>
            <person name="Krishnakumar V."/>
            <person name="Gundlach H."/>
            <person name="Zhou S."/>
            <person name="Mudge J."/>
            <person name="Bharti A.K."/>
            <person name="Murray J.D."/>
            <person name="Naoumkina M.A."/>
            <person name="Rosen B."/>
            <person name="Silverstein K.A."/>
            <person name="Tang H."/>
            <person name="Rombauts S."/>
            <person name="Zhao P.X."/>
            <person name="Zhou P."/>
            <person name="Barbe V."/>
            <person name="Bardou P."/>
            <person name="Bechner M."/>
            <person name="Bellec A."/>
            <person name="Berger A."/>
            <person name="Berges H."/>
            <person name="Bidwell S."/>
            <person name="Bisseling T."/>
            <person name="Choisne N."/>
            <person name="Couloux A."/>
            <person name="Denny R."/>
            <person name="Deshpande S."/>
            <person name="Dai X."/>
            <person name="Doyle J.J."/>
            <person name="Dudez A.M."/>
            <person name="Farmer A.D."/>
            <person name="Fouteau S."/>
            <person name="Franken C."/>
            <person name="Gibelin C."/>
            <person name="Gish J."/>
            <person name="Goldstein S."/>
            <person name="Gonzalez A.J."/>
            <person name="Green P.J."/>
            <person name="Hallab A."/>
            <person name="Hartog M."/>
            <person name="Hua A."/>
            <person name="Humphray S.J."/>
            <person name="Jeong D.H."/>
            <person name="Jing Y."/>
            <person name="Jocker A."/>
            <person name="Kenton S.M."/>
            <person name="Kim D.J."/>
            <person name="Klee K."/>
            <person name="Lai H."/>
            <person name="Lang C."/>
            <person name="Lin S."/>
            <person name="Macmil S.L."/>
            <person name="Magdelenat G."/>
            <person name="Matthews L."/>
            <person name="McCorrison J."/>
            <person name="Monaghan E.L."/>
            <person name="Mun J.H."/>
            <person name="Najar F.Z."/>
            <person name="Nicholson C."/>
            <person name="Noirot C."/>
            <person name="O'Bleness M."/>
            <person name="Paule C.R."/>
            <person name="Poulain J."/>
            <person name="Prion F."/>
            <person name="Qin B."/>
            <person name="Qu C."/>
            <person name="Retzel E.F."/>
            <person name="Riddle C."/>
            <person name="Sallet E."/>
            <person name="Samain S."/>
            <person name="Samson N."/>
            <person name="Sanders I."/>
            <person name="Saurat O."/>
            <person name="Scarpelli C."/>
            <person name="Schiex T."/>
            <person name="Segurens B."/>
            <person name="Severin A.J."/>
            <person name="Sherrier D.J."/>
            <person name="Shi R."/>
            <person name="Sims S."/>
            <person name="Singer S.R."/>
            <person name="Sinharoy S."/>
            <person name="Sterck L."/>
            <person name="Viollet A."/>
            <person name="Wang B.B."/>
            <person name="Wang K."/>
            <person name="Wang M."/>
            <person name="Wang X."/>
            <person name="Warfsmann J."/>
            <person name="Weissenbach J."/>
            <person name="White D.D."/>
            <person name="White J.D."/>
            <person name="Wiley G.B."/>
            <person name="Wincker P."/>
            <person name="Xing Y."/>
            <person name="Yang L."/>
            <person name="Yao Z."/>
            <person name="Ying F."/>
            <person name="Zhai J."/>
            <person name="Zhou L."/>
            <person name="Zuber A."/>
            <person name="Denarie J."/>
            <person name="Dixon R.A."/>
            <person name="May G.D."/>
            <person name="Schwartz D.C."/>
            <person name="Rogers J."/>
            <person name="Quetier F."/>
            <person name="Town C.D."/>
            <person name="Roe B.A."/>
        </authorList>
    </citation>
    <scope>NUCLEOTIDE SEQUENCE [LARGE SCALE GENOMIC DNA]</scope>
    <source>
        <strain evidence="1">A17</strain>
        <strain evidence="2 3">cv. Jemalong A17</strain>
    </source>
</reference>
<protein>
    <submittedName>
        <fullName evidence="1 2">Uncharacterized protein</fullName>
    </submittedName>
</protein>
<evidence type="ECO:0000313" key="1">
    <source>
        <dbReference type="EMBL" id="KEH26607.1"/>
    </source>
</evidence>
<dbReference type="HOGENOM" id="CLU_2200889_0_0_1"/>
<name>A0A072UAD1_MEDTR</name>
<dbReference type="EnsemblPlants" id="KEH26607">
    <property type="protein sequence ID" value="KEH26607"/>
    <property type="gene ID" value="MTR_6g465900"/>
</dbReference>
<dbReference type="EMBL" id="CM001222">
    <property type="protein sequence ID" value="KEH26607.1"/>
    <property type="molecule type" value="Genomic_DNA"/>
</dbReference>
<reference evidence="2" key="3">
    <citation type="submission" date="2015-04" db="UniProtKB">
        <authorList>
            <consortium name="EnsemblPlants"/>
        </authorList>
    </citation>
    <scope>IDENTIFICATION</scope>
    <source>
        <strain evidence="2">cv. Jemalong A17</strain>
    </source>
</reference>
<keyword evidence="3" id="KW-1185">Reference proteome</keyword>
<organism evidence="1 3">
    <name type="scientific">Medicago truncatula</name>
    <name type="common">Barrel medic</name>
    <name type="synonym">Medicago tribuloides</name>
    <dbReference type="NCBI Taxonomy" id="3880"/>
    <lineage>
        <taxon>Eukaryota</taxon>
        <taxon>Viridiplantae</taxon>
        <taxon>Streptophyta</taxon>
        <taxon>Embryophyta</taxon>
        <taxon>Tracheophyta</taxon>
        <taxon>Spermatophyta</taxon>
        <taxon>Magnoliopsida</taxon>
        <taxon>eudicotyledons</taxon>
        <taxon>Gunneridae</taxon>
        <taxon>Pentapetalae</taxon>
        <taxon>rosids</taxon>
        <taxon>fabids</taxon>
        <taxon>Fabales</taxon>
        <taxon>Fabaceae</taxon>
        <taxon>Papilionoideae</taxon>
        <taxon>50 kb inversion clade</taxon>
        <taxon>NPAAA clade</taxon>
        <taxon>Hologalegina</taxon>
        <taxon>IRL clade</taxon>
        <taxon>Trifolieae</taxon>
        <taxon>Medicago</taxon>
    </lineage>
</organism>
<reference evidence="1 3" key="2">
    <citation type="journal article" date="2014" name="BMC Genomics">
        <title>An improved genome release (version Mt4.0) for the model legume Medicago truncatula.</title>
        <authorList>
            <person name="Tang H."/>
            <person name="Krishnakumar V."/>
            <person name="Bidwell S."/>
            <person name="Rosen B."/>
            <person name="Chan A."/>
            <person name="Zhou S."/>
            <person name="Gentzbittel L."/>
            <person name="Childs K.L."/>
            <person name="Yandell M."/>
            <person name="Gundlach H."/>
            <person name="Mayer K.F."/>
            <person name="Schwartz D.C."/>
            <person name="Town C.D."/>
        </authorList>
    </citation>
    <scope>GENOME REANNOTATION</scope>
    <source>
        <strain evidence="1">A17</strain>
        <strain evidence="2 3">cv. Jemalong A17</strain>
    </source>
</reference>
<evidence type="ECO:0000313" key="2">
    <source>
        <dbReference type="EnsemblPlants" id="KEH26607"/>
    </source>
</evidence>
<sequence length="108" mass="12115">MEPTSIEWNQALALSLKEKGKRCNLTASWFAFKLQSSDFNGLKRIVKSTLGLLVHLDDKPFTNQTLNLELYIGPTFKRQVSLKPVTSPLGFSEIVPLATTPILMVDCY</sequence>
<gene>
    <name evidence="1" type="ordered locus">MTR_6g465900</name>
</gene>